<dbReference type="Proteomes" id="UP000472260">
    <property type="component" value="Unassembled WGS sequence"/>
</dbReference>
<dbReference type="InterPro" id="IPR052072">
    <property type="entry name" value="Vascular_dev_regulator"/>
</dbReference>
<sequence>ESESRREEMERQMADLQEENEQLQKAQLSESEAKNKLRQETSRLTAENMVCLKGHAQDYICDYVNSFTLQTNATGKTLSIHLISHLYLGMLEYKKEDESRLIRTLILELKPRGVGVQMIPGLAAHLLFMCVRHADYLNDGNQLKSLMNSIISAIMRSSRGDEEFTKLNTKNKNCLRNFDLSEHLAINIYHQFISVMEDALFPMIIPGMLEHESLQGISSMKPTGFRKSSNSVYEDGGDRSGSEPFSVTSVLQQLDAFHTSMEPQLQGQVIRQLFSLIGSTSALLEREGSFQLMMDSQYRFQVTFPFSFSPQALELLQVPSSLRLGFVTRI</sequence>
<name>A0A671KVK4_9TELE</name>
<reference evidence="2" key="2">
    <citation type="submission" date="2025-09" db="UniProtKB">
        <authorList>
            <consortium name="Ensembl"/>
        </authorList>
    </citation>
    <scope>IDENTIFICATION</scope>
</reference>
<reference evidence="2" key="1">
    <citation type="submission" date="2025-08" db="UniProtKB">
        <authorList>
            <consortium name="Ensembl"/>
        </authorList>
    </citation>
    <scope>IDENTIFICATION</scope>
</reference>
<feature type="region of interest" description="Disordered" evidence="1">
    <location>
        <begin position="1"/>
        <end position="36"/>
    </location>
</feature>
<accession>A0A671KVK4</accession>
<dbReference type="AlphaFoldDB" id="A0A671KVK4"/>
<organism evidence="2 3">
    <name type="scientific">Sinocyclocheilus anshuiensis</name>
    <dbReference type="NCBI Taxonomy" id="1608454"/>
    <lineage>
        <taxon>Eukaryota</taxon>
        <taxon>Metazoa</taxon>
        <taxon>Chordata</taxon>
        <taxon>Craniata</taxon>
        <taxon>Vertebrata</taxon>
        <taxon>Euteleostomi</taxon>
        <taxon>Actinopterygii</taxon>
        <taxon>Neopterygii</taxon>
        <taxon>Teleostei</taxon>
        <taxon>Ostariophysi</taxon>
        <taxon>Cypriniformes</taxon>
        <taxon>Cyprinidae</taxon>
        <taxon>Cyprininae</taxon>
        <taxon>Sinocyclocheilus</taxon>
    </lineage>
</organism>
<feature type="compositionally biased region" description="Basic and acidic residues" evidence="1">
    <location>
        <begin position="1"/>
        <end position="13"/>
    </location>
</feature>
<keyword evidence="3" id="KW-1185">Reference proteome</keyword>
<dbReference type="GO" id="GO:0051020">
    <property type="term" value="F:GTPase binding"/>
    <property type="evidence" value="ECO:0007669"/>
    <property type="project" value="TreeGrafter"/>
</dbReference>
<dbReference type="PANTHER" id="PTHR16027">
    <property type="entry name" value="DILUTE DOMAIN-CONTAINING PROTEIN YPR089W"/>
    <property type="match status" value="1"/>
</dbReference>
<evidence type="ECO:0000313" key="2">
    <source>
        <dbReference type="Ensembl" id="ENSSANP00000011642.1"/>
    </source>
</evidence>
<protein>
    <submittedName>
        <fullName evidence="2">Uncharacterized protein</fullName>
    </submittedName>
</protein>
<dbReference type="Ensembl" id="ENSSANT00000012466.1">
    <property type="protein sequence ID" value="ENSSANP00000011642.1"/>
    <property type="gene ID" value="ENSSANG00000006328.1"/>
</dbReference>
<dbReference type="PANTHER" id="PTHR16027:SF6">
    <property type="entry name" value="DILUTE DOMAIN-CONTAINING PROTEIN"/>
    <property type="match status" value="1"/>
</dbReference>
<evidence type="ECO:0000313" key="3">
    <source>
        <dbReference type="Proteomes" id="UP000472260"/>
    </source>
</evidence>
<evidence type="ECO:0000256" key="1">
    <source>
        <dbReference type="SAM" id="MobiDB-lite"/>
    </source>
</evidence>
<proteinExistence type="predicted"/>